<evidence type="ECO:0000256" key="2">
    <source>
        <dbReference type="ARBA" id="ARBA00023125"/>
    </source>
</evidence>
<comment type="caution">
    <text evidence="7">The sequence shown here is derived from an EMBL/GenBank/DDBJ whole genome shotgun (WGS) entry which is preliminary data.</text>
</comment>
<dbReference type="AlphaFoldDB" id="A0A8J3FLY9"/>
<dbReference type="InterPro" id="IPR004107">
    <property type="entry name" value="Integrase_SAM-like_N"/>
</dbReference>
<feature type="domain" description="Tyr recombinase" evidence="5">
    <location>
        <begin position="272"/>
        <end position="471"/>
    </location>
</feature>
<keyword evidence="8" id="KW-1185">Reference proteome</keyword>
<keyword evidence="3" id="KW-0233">DNA recombination</keyword>
<dbReference type="EMBL" id="BMQC01000018">
    <property type="protein sequence ID" value="GGK40613.1"/>
    <property type="molecule type" value="Genomic_DNA"/>
</dbReference>
<dbReference type="InterPro" id="IPR011010">
    <property type="entry name" value="DNA_brk_join_enz"/>
</dbReference>
<reference evidence="7" key="1">
    <citation type="journal article" date="2014" name="Int. J. Syst. Evol. Microbiol.">
        <title>Complete genome sequence of Corynebacterium casei LMG S-19264T (=DSM 44701T), isolated from a smear-ripened cheese.</title>
        <authorList>
            <consortium name="US DOE Joint Genome Institute (JGI-PGF)"/>
            <person name="Walter F."/>
            <person name="Albersmeier A."/>
            <person name="Kalinowski J."/>
            <person name="Ruckert C."/>
        </authorList>
    </citation>
    <scope>NUCLEOTIDE SEQUENCE</scope>
    <source>
        <strain evidence="7">JCM 3091</strain>
    </source>
</reference>
<dbReference type="CDD" id="cd01189">
    <property type="entry name" value="INT_ICEBs1_C_like"/>
    <property type="match status" value="1"/>
</dbReference>
<dbReference type="Pfam" id="PF00589">
    <property type="entry name" value="Phage_integrase"/>
    <property type="match status" value="1"/>
</dbReference>
<evidence type="ECO:0000256" key="3">
    <source>
        <dbReference type="ARBA" id="ARBA00023172"/>
    </source>
</evidence>
<dbReference type="InterPro" id="IPR002104">
    <property type="entry name" value="Integrase_catalytic"/>
</dbReference>
<evidence type="ECO:0000313" key="7">
    <source>
        <dbReference type="EMBL" id="GGK40613.1"/>
    </source>
</evidence>
<dbReference type="InterPro" id="IPR010998">
    <property type="entry name" value="Integrase_recombinase_N"/>
</dbReference>
<feature type="domain" description="Core-binding (CB)" evidence="6">
    <location>
        <begin position="126"/>
        <end position="229"/>
    </location>
</feature>
<keyword evidence="1" id="KW-0229">DNA integration</keyword>
<evidence type="ECO:0000313" key="8">
    <source>
        <dbReference type="Proteomes" id="UP000662200"/>
    </source>
</evidence>
<protein>
    <submittedName>
        <fullName evidence="7">Site-specific integrase</fullName>
    </submittedName>
</protein>
<dbReference type="SUPFAM" id="SSF56349">
    <property type="entry name" value="DNA breaking-rejoining enzymes"/>
    <property type="match status" value="1"/>
</dbReference>
<dbReference type="InterPro" id="IPR044068">
    <property type="entry name" value="CB"/>
</dbReference>
<reference evidence="7" key="2">
    <citation type="submission" date="2020-09" db="EMBL/GenBank/DDBJ databases">
        <authorList>
            <person name="Sun Q."/>
            <person name="Ohkuma M."/>
        </authorList>
    </citation>
    <scope>NUCLEOTIDE SEQUENCE</scope>
    <source>
        <strain evidence="7">JCM 3091</strain>
    </source>
</reference>
<dbReference type="Gene3D" id="1.10.150.130">
    <property type="match status" value="1"/>
</dbReference>
<accession>A0A8J3FLY9</accession>
<dbReference type="GO" id="GO:0015074">
    <property type="term" value="P:DNA integration"/>
    <property type="evidence" value="ECO:0007669"/>
    <property type="project" value="UniProtKB-KW"/>
</dbReference>
<dbReference type="PANTHER" id="PTHR30349:SF91">
    <property type="entry name" value="INTA PROTEIN"/>
    <property type="match status" value="1"/>
</dbReference>
<sequence>MALDKTISKKCNCKNQAGKRLGIKCPKLTRADGTWNYHHGVWALQVELPPAADGTRRQYRRSGFTTSKQVEAERDRVHELIGLGGDQQIRTEIGDIIADLKAGQPLPDRDAIARRVRAGVAVYDDTSTGAYLDEWLANRRVSENTLRSYSDHIRMYFKPGFGHIPLQKLRTAHIQAVFNNIDAADAALLRARNHPDQAVRDTVKGKRVRGAASQQRFLATIRKALNDAIGVHKLIEYNPALHVELASGAPPKPQLWTDAAVTRWRKTGRRPSPVMVWTPAQLGTFLDHAADHQADLHDMFELIAHRGLRRGEACGLGEHDVDLHHQQLTIHEQIASVAYKPVLKKVKSRAGDRTVPLADDTTASLRRYNTRRKALKLKAGTAWVDSGRFFIRDDGSAWHPERISQIFDNLTTASGLPPIRLHDLRHCAATLMLAAGATLKEIQETLGHANYQITADTYTSVLEELQKTTAEKATKLVPRTKRPRGA</sequence>
<keyword evidence="2 4" id="KW-0238">DNA-binding</keyword>
<dbReference type="RefSeq" id="WP_189115603.1">
    <property type="nucleotide sequence ID" value="NZ_BMQC01000018.1"/>
</dbReference>
<dbReference type="Proteomes" id="UP000662200">
    <property type="component" value="Unassembled WGS sequence"/>
</dbReference>
<dbReference type="PROSITE" id="PS51898">
    <property type="entry name" value="TYR_RECOMBINASE"/>
    <property type="match status" value="1"/>
</dbReference>
<dbReference type="PROSITE" id="PS51900">
    <property type="entry name" value="CB"/>
    <property type="match status" value="1"/>
</dbReference>
<dbReference type="GO" id="GO:0003677">
    <property type="term" value="F:DNA binding"/>
    <property type="evidence" value="ECO:0007669"/>
    <property type="project" value="UniProtKB-UniRule"/>
</dbReference>
<evidence type="ECO:0000259" key="6">
    <source>
        <dbReference type="PROSITE" id="PS51900"/>
    </source>
</evidence>
<dbReference type="InterPro" id="IPR013762">
    <property type="entry name" value="Integrase-like_cat_sf"/>
</dbReference>
<dbReference type="GO" id="GO:0006310">
    <property type="term" value="P:DNA recombination"/>
    <property type="evidence" value="ECO:0007669"/>
    <property type="project" value="UniProtKB-KW"/>
</dbReference>
<dbReference type="Gene3D" id="1.10.443.10">
    <property type="entry name" value="Intergrase catalytic core"/>
    <property type="match status" value="1"/>
</dbReference>
<gene>
    <name evidence="7" type="ORF">GCM10010124_36770</name>
</gene>
<dbReference type="Pfam" id="PF14659">
    <property type="entry name" value="Phage_int_SAM_3"/>
    <property type="match status" value="1"/>
</dbReference>
<dbReference type="InterPro" id="IPR050090">
    <property type="entry name" value="Tyrosine_recombinase_XerCD"/>
</dbReference>
<evidence type="ECO:0000256" key="1">
    <source>
        <dbReference type="ARBA" id="ARBA00022908"/>
    </source>
</evidence>
<proteinExistence type="predicted"/>
<evidence type="ECO:0000259" key="5">
    <source>
        <dbReference type="PROSITE" id="PS51898"/>
    </source>
</evidence>
<evidence type="ECO:0000256" key="4">
    <source>
        <dbReference type="PROSITE-ProRule" id="PRU01248"/>
    </source>
</evidence>
<dbReference type="PANTHER" id="PTHR30349">
    <property type="entry name" value="PHAGE INTEGRASE-RELATED"/>
    <property type="match status" value="1"/>
</dbReference>
<name>A0A8J3FLY9_9ACTN</name>
<organism evidence="7 8">
    <name type="scientific">Pilimelia terevasa</name>
    <dbReference type="NCBI Taxonomy" id="53372"/>
    <lineage>
        <taxon>Bacteria</taxon>
        <taxon>Bacillati</taxon>
        <taxon>Actinomycetota</taxon>
        <taxon>Actinomycetes</taxon>
        <taxon>Micromonosporales</taxon>
        <taxon>Micromonosporaceae</taxon>
        <taxon>Pilimelia</taxon>
    </lineage>
</organism>